<name>A0A9Q3JXJ9_9BASI</name>
<evidence type="ECO:0000313" key="1">
    <source>
        <dbReference type="EMBL" id="MBW0571178.1"/>
    </source>
</evidence>
<proteinExistence type="predicted"/>
<keyword evidence="2" id="KW-1185">Reference proteome</keyword>
<sequence length="439" mass="48835">LSGLEELLNTQMRPDEALSSYAVRLQSSASKFTQRGGNFGKDLLLGLLLQPGIQDQEIARMVISRLENEIANKGRDPSLATYNQILKSAYQKHQRNTPAAKQDEPVVFNKTSVINSPAQNKAYDANDIDPATLWVVIRGLQQPKPEDYYQPQYPTKPVAPVNVCFAELGDDKDLMNLFQAEVTGDDNVGGRELVCDTGATHSLTCNKEVLYGFRLHGKTILIKNVFYSPNAVATLISPASILQTGGKMYTQGYNLSFCNANHAPLLTANFDAQRRCWFFPQYLNPNELRGCMTAMRDKIVSLKTRVDNQRDCDSVEDESLLWHKLFGHCGMRLPQNFLKDRIGTNIASGGTNCYQKNVQRNLWTLSLATSWDLSIKRTSTLGIERSLYGTLAQHTVSVTLSRRKADSAAVLQGTIAIWEVKCGRKLKILQTDGGGEFCS</sequence>
<dbReference type="OrthoDB" id="3243429at2759"/>
<evidence type="ECO:0000313" key="2">
    <source>
        <dbReference type="Proteomes" id="UP000765509"/>
    </source>
</evidence>
<gene>
    <name evidence="1" type="ORF">O181_110893</name>
</gene>
<protein>
    <submittedName>
        <fullName evidence="1">Uncharacterized protein</fullName>
    </submittedName>
</protein>
<dbReference type="AlphaFoldDB" id="A0A9Q3JXJ9"/>
<accession>A0A9Q3JXJ9</accession>
<feature type="non-terminal residue" evidence="1">
    <location>
        <position position="1"/>
    </location>
</feature>
<reference evidence="1" key="1">
    <citation type="submission" date="2021-03" db="EMBL/GenBank/DDBJ databases">
        <title>Draft genome sequence of rust myrtle Austropuccinia psidii MF-1, a brazilian biotype.</title>
        <authorList>
            <person name="Quecine M.C."/>
            <person name="Pachon D.M.R."/>
            <person name="Bonatelli M.L."/>
            <person name="Correr F.H."/>
            <person name="Franceschini L.M."/>
            <person name="Leite T.F."/>
            <person name="Margarido G.R.A."/>
            <person name="Almeida C.A."/>
            <person name="Ferrarezi J.A."/>
            <person name="Labate C.A."/>
        </authorList>
    </citation>
    <scope>NUCLEOTIDE SEQUENCE</scope>
    <source>
        <strain evidence="1">MF-1</strain>
    </source>
</reference>
<dbReference type="Proteomes" id="UP000765509">
    <property type="component" value="Unassembled WGS sequence"/>
</dbReference>
<organism evidence="1 2">
    <name type="scientific">Austropuccinia psidii MF-1</name>
    <dbReference type="NCBI Taxonomy" id="1389203"/>
    <lineage>
        <taxon>Eukaryota</taxon>
        <taxon>Fungi</taxon>
        <taxon>Dikarya</taxon>
        <taxon>Basidiomycota</taxon>
        <taxon>Pucciniomycotina</taxon>
        <taxon>Pucciniomycetes</taxon>
        <taxon>Pucciniales</taxon>
        <taxon>Sphaerophragmiaceae</taxon>
        <taxon>Austropuccinia</taxon>
    </lineage>
</organism>
<dbReference type="EMBL" id="AVOT02087655">
    <property type="protein sequence ID" value="MBW0571178.1"/>
    <property type="molecule type" value="Genomic_DNA"/>
</dbReference>
<comment type="caution">
    <text evidence="1">The sequence shown here is derived from an EMBL/GenBank/DDBJ whole genome shotgun (WGS) entry which is preliminary data.</text>
</comment>